<keyword evidence="2 7" id="KW-0001">2Fe-2S</keyword>
<sequence>MAVELKFSDYAQRELEKILDQFSSTKGSLIMILHAIQEKFGYLPKEALEMVSEKLKIPLSEIYGVVTFYSFFRLEPQGKHVIRLCMGTACYVKGAADLLTALEQIGLKEGKVTEDGYFSLDLVRCIGACSMAPALMIDEEVYGKLTPDKLKKLIENFRKEHQ</sequence>
<evidence type="ECO:0000256" key="4">
    <source>
        <dbReference type="ARBA" id="ARBA00023004"/>
    </source>
</evidence>
<evidence type="ECO:0000256" key="2">
    <source>
        <dbReference type="ARBA" id="ARBA00022714"/>
    </source>
</evidence>
<dbReference type="PANTHER" id="PTHR43342">
    <property type="entry name" value="NADH-QUINONE OXIDOREDUCTASE, E SUBUNIT"/>
    <property type="match status" value="1"/>
</dbReference>
<dbReference type="Gene3D" id="3.40.30.10">
    <property type="entry name" value="Glutaredoxin"/>
    <property type="match status" value="1"/>
</dbReference>
<protein>
    <submittedName>
        <fullName evidence="8">NADH dehydrogenase (Ubiquinone) 24 kDa subunit</fullName>
    </submittedName>
</protein>
<dbReference type="PIRSF" id="PIRSF000216">
    <property type="entry name" value="NADH_DH_24kDa"/>
    <property type="match status" value="1"/>
</dbReference>
<feature type="binding site" evidence="7">
    <location>
        <position position="129"/>
    </location>
    <ligand>
        <name>[2Fe-2S] cluster</name>
        <dbReference type="ChEBI" id="CHEBI:190135"/>
    </ligand>
</feature>
<dbReference type="InterPro" id="IPR002023">
    <property type="entry name" value="NuoE-like"/>
</dbReference>
<evidence type="ECO:0000313" key="8">
    <source>
        <dbReference type="EMBL" id="ACK42197.1"/>
    </source>
</evidence>
<keyword evidence="9" id="KW-1185">Reference proteome</keyword>
<evidence type="ECO:0000256" key="3">
    <source>
        <dbReference type="ARBA" id="ARBA00022723"/>
    </source>
</evidence>
<reference evidence="9" key="1">
    <citation type="journal article" date="2016" name="Front. Microbiol.">
        <title>The complete genome sequence of hyperthermophile Dictyoglomus turgidum DSM 6724 reveals a specialized carbohydrate fermentor.</title>
        <authorList>
            <person name="Brumm P.J."/>
            <person name="Gowda K."/>
            <person name="Robb F.T."/>
            <person name="Mead D.A."/>
        </authorList>
    </citation>
    <scope>NUCLEOTIDE SEQUENCE [LARGE SCALE GENOMIC DNA]</scope>
    <source>
        <strain evidence="9">DSM 6724 / Z-1310</strain>
    </source>
</reference>
<comment type="similarity">
    <text evidence="1">Belongs to the complex I 24 kDa subunit family.</text>
</comment>
<dbReference type="NCBIfam" id="NF005722">
    <property type="entry name" value="PRK07539.1-2"/>
    <property type="match status" value="1"/>
</dbReference>
<dbReference type="CDD" id="cd03064">
    <property type="entry name" value="TRX_Fd_NuoE"/>
    <property type="match status" value="1"/>
</dbReference>
<dbReference type="InterPro" id="IPR042128">
    <property type="entry name" value="NuoE_dom"/>
</dbReference>
<dbReference type="GO" id="GO:0051537">
    <property type="term" value="F:2 iron, 2 sulfur cluster binding"/>
    <property type="evidence" value="ECO:0007669"/>
    <property type="project" value="UniProtKB-KW"/>
</dbReference>
<dbReference type="STRING" id="515635.Dtur_0916"/>
<proteinExistence type="inferred from homology"/>
<feature type="binding site" evidence="7">
    <location>
        <position position="125"/>
    </location>
    <ligand>
        <name>[2Fe-2S] cluster</name>
        <dbReference type="ChEBI" id="CHEBI:190135"/>
    </ligand>
</feature>
<dbReference type="OrthoDB" id="9807941at2"/>
<feature type="binding site" evidence="7">
    <location>
        <position position="90"/>
    </location>
    <ligand>
        <name>[2Fe-2S] cluster</name>
        <dbReference type="ChEBI" id="CHEBI:190135"/>
    </ligand>
</feature>
<dbReference type="EMBL" id="CP001251">
    <property type="protein sequence ID" value="ACK42197.1"/>
    <property type="molecule type" value="Genomic_DNA"/>
</dbReference>
<evidence type="ECO:0000256" key="1">
    <source>
        <dbReference type="ARBA" id="ARBA00010643"/>
    </source>
</evidence>
<name>B8E169_DICTD</name>
<dbReference type="Gene3D" id="1.10.10.1590">
    <property type="entry name" value="NADH-quinone oxidoreductase subunit E"/>
    <property type="match status" value="1"/>
</dbReference>
<evidence type="ECO:0000313" key="9">
    <source>
        <dbReference type="Proteomes" id="UP000007719"/>
    </source>
</evidence>
<keyword evidence="5 7" id="KW-0411">Iron-sulfur</keyword>
<dbReference type="Pfam" id="PF01257">
    <property type="entry name" value="2Fe-2S_thioredx"/>
    <property type="match status" value="1"/>
</dbReference>
<dbReference type="FunFam" id="1.10.10.1590:FF:000001">
    <property type="entry name" value="NADH-quinone oxidoreductase subunit E"/>
    <property type="match status" value="1"/>
</dbReference>
<dbReference type="eggNOG" id="COG1905">
    <property type="taxonomic scope" value="Bacteria"/>
</dbReference>
<organism evidence="8 9">
    <name type="scientific">Dictyoglomus turgidum (strain DSM 6724 / Z-1310)</name>
    <dbReference type="NCBI Taxonomy" id="515635"/>
    <lineage>
        <taxon>Bacteria</taxon>
        <taxon>Pseudomonadati</taxon>
        <taxon>Dictyoglomota</taxon>
        <taxon>Dictyoglomia</taxon>
        <taxon>Dictyoglomales</taxon>
        <taxon>Dictyoglomaceae</taxon>
        <taxon>Dictyoglomus</taxon>
    </lineage>
</organism>
<dbReference type="KEGG" id="dtu:Dtur_0916"/>
<dbReference type="SUPFAM" id="SSF52833">
    <property type="entry name" value="Thioredoxin-like"/>
    <property type="match status" value="1"/>
</dbReference>
<accession>B8E169</accession>
<keyword evidence="4 7" id="KW-0408">Iron</keyword>
<feature type="binding site" evidence="7">
    <location>
        <position position="85"/>
    </location>
    <ligand>
        <name>[2Fe-2S] cluster</name>
        <dbReference type="ChEBI" id="CHEBI:190135"/>
    </ligand>
</feature>
<dbReference type="InterPro" id="IPR028431">
    <property type="entry name" value="NADP_DH_HndA-like"/>
</dbReference>
<comment type="cofactor">
    <cofactor evidence="6">
        <name>[2Fe-2S] cluster</name>
        <dbReference type="ChEBI" id="CHEBI:190135"/>
    </cofactor>
</comment>
<dbReference type="InterPro" id="IPR036249">
    <property type="entry name" value="Thioredoxin-like_sf"/>
</dbReference>
<evidence type="ECO:0000256" key="6">
    <source>
        <dbReference type="ARBA" id="ARBA00034078"/>
    </source>
</evidence>
<dbReference type="GO" id="GO:0016491">
    <property type="term" value="F:oxidoreductase activity"/>
    <property type="evidence" value="ECO:0007669"/>
    <property type="project" value="InterPro"/>
</dbReference>
<dbReference type="RefSeq" id="WP_012583281.1">
    <property type="nucleotide sequence ID" value="NC_011661.1"/>
</dbReference>
<keyword evidence="3 7" id="KW-0479">Metal-binding</keyword>
<dbReference type="Proteomes" id="UP000007719">
    <property type="component" value="Chromosome"/>
</dbReference>
<evidence type="ECO:0000256" key="5">
    <source>
        <dbReference type="ARBA" id="ARBA00023014"/>
    </source>
</evidence>
<dbReference type="PANTHER" id="PTHR43342:SF2">
    <property type="entry name" value="POTENTIAL NAD-REDUCING HYDROGENASE SUBUNIT"/>
    <property type="match status" value="1"/>
</dbReference>
<dbReference type="GO" id="GO:0046872">
    <property type="term" value="F:metal ion binding"/>
    <property type="evidence" value="ECO:0007669"/>
    <property type="project" value="UniProtKB-KW"/>
</dbReference>
<gene>
    <name evidence="8" type="ordered locus">Dtur_0916</name>
</gene>
<comment type="cofactor">
    <cofactor evidence="7">
        <name>[2Fe-2S] cluster</name>
        <dbReference type="ChEBI" id="CHEBI:190135"/>
    </cofactor>
    <text evidence="7">Binds 1 [2Fe-2S] cluster.</text>
</comment>
<dbReference type="HOGENOM" id="CLU_054362_2_1_0"/>
<dbReference type="EnsemblBacteria" id="ACK42197">
    <property type="protein sequence ID" value="ACK42197"/>
    <property type="gene ID" value="Dtur_0916"/>
</dbReference>
<dbReference type="AlphaFoldDB" id="B8E169"/>
<dbReference type="InterPro" id="IPR041921">
    <property type="entry name" value="NuoE_N"/>
</dbReference>
<dbReference type="InParanoid" id="B8E169"/>
<evidence type="ECO:0000256" key="7">
    <source>
        <dbReference type="PIRSR" id="PIRSR000216-1"/>
    </source>
</evidence>